<keyword evidence="4 7" id="KW-0255">Endonuclease</keyword>
<evidence type="ECO:0000313" key="8">
    <source>
        <dbReference type="EMBL" id="MBL0684705.1"/>
    </source>
</evidence>
<dbReference type="EMBL" id="JAERQJ010000005">
    <property type="protein sequence ID" value="MBL0684705.1"/>
    <property type="molecule type" value="Genomic_DNA"/>
</dbReference>
<dbReference type="NCBIfam" id="TIGR00043">
    <property type="entry name" value="rRNA maturation RNase YbeY"/>
    <property type="match status" value="1"/>
</dbReference>
<organism evidence="8 9">
    <name type="scientific">Aquimarina mytili</name>
    <dbReference type="NCBI Taxonomy" id="874423"/>
    <lineage>
        <taxon>Bacteria</taxon>
        <taxon>Pseudomonadati</taxon>
        <taxon>Bacteroidota</taxon>
        <taxon>Flavobacteriia</taxon>
        <taxon>Flavobacteriales</taxon>
        <taxon>Flavobacteriaceae</taxon>
        <taxon>Aquimarina</taxon>
    </lineage>
</organism>
<dbReference type="PANTHER" id="PTHR46986">
    <property type="entry name" value="ENDORIBONUCLEASE YBEY, CHLOROPLASTIC"/>
    <property type="match status" value="1"/>
</dbReference>
<comment type="caution">
    <text evidence="8">The sequence shown here is derived from an EMBL/GenBank/DDBJ whole genome shotgun (WGS) entry which is preliminary data.</text>
</comment>
<comment type="function">
    <text evidence="7">Single strand-specific metallo-endoribonuclease involved in late-stage 70S ribosome quality control and in maturation of the 3' terminus of the 16S rRNA.</text>
</comment>
<dbReference type="GO" id="GO:0008270">
    <property type="term" value="F:zinc ion binding"/>
    <property type="evidence" value="ECO:0007669"/>
    <property type="project" value="UniProtKB-UniRule"/>
</dbReference>
<dbReference type="AlphaFoldDB" id="A0A936ZZE4"/>
<keyword evidence="2 7" id="KW-0540">Nuclease</keyword>
<comment type="subcellular location">
    <subcellularLocation>
        <location evidence="7">Cytoplasm</location>
    </subcellularLocation>
</comment>
<proteinExistence type="inferred from homology"/>
<evidence type="ECO:0000256" key="7">
    <source>
        <dbReference type="HAMAP-Rule" id="MF_00009"/>
    </source>
</evidence>
<dbReference type="GO" id="GO:0005737">
    <property type="term" value="C:cytoplasm"/>
    <property type="evidence" value="ECO:0007669"/>
    <property type="project" value="UniProtKB-SubCell"/>
</dbReference>
<sequence length="139" mass="16260">MINFFYETKSKLLEEAKLKTWIDQVVLSEKKTLGEINYIFCDDEYLLKINQDFLSHDTYTDIISFDNTMGNELGGDIFISLERVAENARIFKASFEEEVRRVMAHGVLHFCGYKDKTTNEAGLMRDKENEKLAMFHVEQ</sequence>
<keyword evidence="5 7" id="KW-0378">Hydrolase</keyword>
<evidence type="ECO:0000256" key="5">
    <source>
        <dbReference type="ARBA" id="ARBA00022801"/>
    </source>
</evidence>
<reference evidence="8" key="1">
    <citation type="submission" date="2021-01" db="EMBL/GenBank/DDBJ databases">
        <authorList>
            <person name="Zhong Y.L."/>
        </authorList>
    </citation>
    <scope>NUCLEOTIDE SEQUENCE</scope>
    <source>
        <strain evidence="8">KCTC 23302</strain>
    </source>
</reference>
<accession>A0A936ZZE4</accession>
<keyword evidence="6 7" id="KW-0862">Zinc</keyword>
<name>A0A936ZZE4_9FLAO</name>
<keyword evidence="9" id="KW-1185">Reference proteome</keyword>
<protein>
    <recommendedName>
        <fullName evidence="7">Endoribonuclease YbeY</fullName>
        <ecNumber evidence="7">3.1.-.-</ecNumber>
    </recommendedName>
</protein>
<dbReference type="InterPro" id="IPR002036">
    <property type="entry name" value="YbeY"/>
</dbReference>
<keyword evidence="7" id="KW-0690">Ribosome biogenesis</keyword>
<gene>
    <name evidence="7 8" type="primary">ybeY</name>
    <name evidence="8" type="ORF">JJQ60_14330</name>
</gene>
<comment type="similarity">
    <text evidence="1 7">Belongs to the endoribonuclease YbeY family.</text>
</comment>
<evidence type="ECO:0000256" key="4">
    <source>
        <dbReference type="ARBA" id="ARBA00022759"/>
    </source>
</evidence>
<feature type="binding site" evidence="7">
    <location>
        <position position="115"/>
    </location>
    <ligand>
        <name>Zn(2+)</name>
        <dbReference type="ChEBI" id="CHEBI:29105"/>
        <note>catalytic</note>
    </ligand>
</feature>
<keyword evidence="3 7" id="KW-0479">Metal-binding</keyword>
<dbReference type="EC" id="3.1.-.-" evidence="7"/>
<dbReference type="Gene3D" id="3.40.390.30">
    <property type="entry name" value="Metalloproteases ('zincins'), catalytic domain"/>
    <property type="match status" value="1"/>
</dbReference>
<dbReference type="SUPFAM" id="SSF55486">
    <property type="entry name" value="Metalloproteases ('zincins'), catalytic domain"/>
    <property type="match status" value="1"/>
</dbReference>
<dbReference type="HAMAP" id="MF_00009">
    <property type="entry name" value="Endoribonucl_YbeY"/>
    <property type="match status" value="1"/>
</dbReference>
<keyword evidence="7" id="KW-0698">rRNA processing</keyword>
<dbReference type="GO" id="GO:0006364">
    <property type="term" value="P:rRNA processing"/>
    <property type="evidence" value="ECO:0007669"/>
    <property type="project" value="UniProtKB-UniRule"/>
</dbReference>
<keyword evidence="7" id="KW-0963">Cytoplasm</keyword>
<dbReference type="Proteomes" id="UP000651057">
    <property type="component" value="Unassembled WGS sequence"/>
</dbReference>
<dbReference type="RefSeq" id="WP_201921461.1">
    <property type="nucleotide sequence ID" value="NZ_BAABAX010000031.1"/>
</dbReference>
<evidence type="ECO:0000256" key="3">
    <source>
        <dbReference type="ARBA" id="ARBA00022723"/>
    </source>
</evidence>
<evidence type="ECO:0000256" key="6">
    <source>
        <dbReference type="ARBA" id="ARBA00022833"/>
    </source>
</evidence>
<dbReference type="PANTHER" id="PTHR46986:SF1">
    <property type="entry name" value="ENDORIBONUCLEASE YBEY, CHLOROPLASTIC"/>
    <property type="match status" value="1"/>
</dbReference>
<dbReference type="GO" id="GO:0004222">
    <property type="term" value="F:metalloendopeptidase activity"/>
    <property type="evidence" value="ECO:0007669"/>
    <property type="project" value="InterPro"/>
</dbReference>
<comment type="cofactor">
    <cofactor evidence="7">
        <name>Zn(2+)</name>
        <dbReference type="ChEBI" id="CHEBI:29105"/>
    </cofactor>
    <text evidence="7">Binds 1 zinc ion.</text>
</comment>
<dbReference type="GO" id="GO:0004521">
    <property type="term" value="F:RNA endonuclease activity"/>
    <property type="evidence" value="ECO:0007669"/>
    <property type="project" value="UniProtKB-UniRule"/>
</dbReference>
<dbReference type="Pfam" id="PF02130">
    <property type="entry name" value="YbeY"/>
    <property type="match status" value="1"/>
</dbReference>
<feature type="binding site" evidence="7">
    <location>
        <position position="109"/>
    </location>
    <ligand>
        <name>Zn(2+)</name>
        <dbReference type="ChEBI" id="CHEBI:29105"/>
        <note>catalytic</note>
    </ligand>
</feature>
<evidence type="ECO:0000256" key="2">
    <source>
        <dbReference type="ARBA" id="ARBA00022722"/>
    </source>
</evidence>
<feature type="binding site" evidence="7">
    <location>
        <position position="105"/>
    </location>
    <ligand>
        <name>Zn(2+)</name>
        <dbReference type="ChEBI" id="CHEBI:29105"/>
        <note>catalytic</note>
    </ligand>
</feature>
<dbReference type="InterPro" id="IPR023091">
    <property type="entry name" value="MetalPrtase_cat_dom_sf_prd"/>
</dbReference>
<evidence type="ECO:0000256" key="1">
    <source>
        <dbReference type="ARBA" id="ARBA00010875"/>
    </source>
</evidence>
<evidence type="ECO:0000313" key="9">
    <source>
        <dbReference type="Proteomes" id="UP000651057"/>
    </source>
</evidence>